<name>C5C1P6_BEUC1</name>
<dbReference type="Gene3D" id="3.10.350.10">
    <property type="entry name" value="LysM domain"/>
    <property type="match status" value="1"/>
</dbReference>
<dbReference type="InterPro" id="IPR036779">
    <property type="entry name" value="LysM_dom_sf"/>
</dbReference>
<sequence>MTVRTSPPLRPEPVQGPGHTASAADAVVRAIAFAALAVAMAVLATVLASRGLDLIQGRRSVDSLVGAAAVAVGSAVAAWYAVAAVVSAVGWSARAAGRAWRSGERALRRWGPPAMRGALGLGIAATVGTGLFLAPAASAVGGNVGSAPFPASEAPPDDVGYIPSDPSPAPSNDAHGQVDGKDGQPSGPSIPAPSPGPAASPPQDGRGASTGPALSGAPSPDGAEPTPSATEGVPPGARATSHGAERAAPTHVVAAGESLWEIAEQALPAGAEDADVAAAWPRWFEANRAVVGDDPDLILPGQVLVVPEADR</sequence>
<evidence type="ECO:0000256" key="1">
    <source>
        <dbReference type="SAM" id="MobiDB-lite"/>
    </source>
</evidence>
<organism evidence="4 5">
    <name type="scientific">Beutenbergia cavernae (strain ATCC BAA-8 / DSM 12333 / CCUG 43141 / JCM 11478 / NBRC 16432 / NCIMB 13614 / HKI 0122)</name>
    <dbReference type="NCBI Taxonomy" id="471853"/>
    <lineage>
        <taxon>Bacteria</taxon>
        <taxon>Bacillati</taxon>
        <taxon>Actinomycetota</taxon>
        <taxon>Actinomycetes</taxon>
        <taxon>Micrococcales</taxon>
        <taxon>Beutenbergiaceae</taxon>
        <taxon>Beutenbergia</taxon>
    </lineage>
</organism>
<feature type="transmembrane region" description="Helical" evidence="2">
    <location>
        <begin position="114"/>
        <end position="134"/>
    </location>
</feature>
<dbReference type="HOGENOM" id="CLU_082660_0_0_11"/>
<feature type="compositionally biased region" description="Pro residues" evidence="1">
    <location>
        <begin position="188"/>
        <end position="200"/>
    </location>
</feature>
<evidence type="ECO:0000313" key="4">
    <source>
        <dbReference type="EMBL" id="ACQ79514.1"/>
    </source>
</evidence>
<dbReference type="PANTHER" id="PTHR34700:SF4">
    <property type="entry name" value="PHAGE-LIKE ELEMENT PBSX PROTEIN XKDP"/>
    <property type="match status" value="1"/>
</dbReference>
<feature type="transmembrane region" description="Helical" evidence="2">
    <location>
        <begin position="26"/>
        <end position="48"/>
    </location>
</feature>
<protein>
    <recommendedName>
        <fullName evidence="3">LysM domain-containing protein</fullName>
    </recommendedName>
</protein>
<dbReference type="OrthoDB" id="3210682at2"/>
<keyword evidence="2" id="KW-1133">Transmembrane helix</keyword>
<feature type="transmembrane region" description="Helical" evidence="2">
    <location>
        <begin position="68"/>
        <end position="93"/>
    </location>
</feature>
<dbReference type="RefSeq" id="WP_015881754.1">
    <property type="nucleotide sequence ID" value="NC_012669.1"/>
</dbReference>
<dbReference type="PROSITE" id="PS51782">
    <property type="entry name" value="LYSM"/>
    <property type="match status" value="1"/>
</dbReference>
<feature type="domain" description="LysM" evidence="3">
    <location>
        <begin position="249"/>
        <end position="306"/>
    </location>
</feature>
<dbReference type="InterPro" id="IPR018392">
    <property type="entry name" value="LysM"/>
</dbReference>
<dbReference type="KEGG" id="bcv:Bcav_1254"/>
<dbReference type="CDD" id="cd00118">
    <property type="entry name" value="LysM"/>
    <property type="match status" value="1"/>
</dbReference>
<keyword evidence="2" id="KW-0812">Transmembrane</keyword>
<dbReference type="InterPro" id="IPR052196">
    <property type="entry name" value="Bact_Kbp"/>
</dbReference>
<dbReference type="EMBL" id="CP001618">
    <property type="protein sequence ID" value="ACQ79514.1"/>
    <property type="molecule type" value="Genomic_DNA"/>
</dbReference>
<keyword evidence="2" id="KW-0472">Membrane</keyword>
<keyword evidence="5" id="KW-1185">Reference proteome</keyword>
<dbReference type="STRING" id="471853.Bcav_1254"/>
<dbReference type="Proteomes" id="UP000007962">
    <property type="component" value="Chromosome"/>
</dbReference>
<evidence type="ECO:0000313" key="5">
    <source>
        <dbReference type="Proteomes" id="UP000007962"/>
    </source>
</evidence>
<evidence type="ECO:0000259" key="3">
    <source>
        <dbReference type="PROSITE" id="PS51782"/>
    </source>
</evidence>
<dbReference type="PANTHER" id="PTHR34700">
    <property type="entry name" value="POTASSIUM BINDING PROTEIN KBP"/>
    <property type="match status" value="1"/>
</dbReference>
<reference evidence="4 5" key="1">
    <citation type="journal article" date="2009" name="Stand. Genomic Sci.">
        <title>Complete genome sequence of Beutenbergia cavernae type strain (HKI 0122).</title>
        <authorList>
            <person name="Land M."/>
            <person name="Pukall R."/>
            <person name="Abt B."/>
            <person name="Goker M."/>
            <person name="Rohde M."/>
            <person name="Glavina Del Rio T."/>
            <person name="Tice H."/>
            <person name="Copeland A."/>
            <person name="Cheng J.F."/>
            <person name="Lucas S."/>
            <person name="Chen F."/>
            <person name="Nolan M."/>
            <person name="Bruce D."/>
            <person name="Goodwin L."/>
            <person name="Pitluck S."/>
            <person name="Ivanova N."/>
            <person name="Mavromatis K."/>
            <person name="Ovchinnikova G."/>
            <person name="Pati A."/>
            <person name="Chen A."/>
            <person name="Palaniappan K."/>
            <person name="Hauser L."/>
            <person name="Chang Y.J."/>
            <person name="Jefferies C.C."/>
            <person name="Saunders E."/>
            <person name="Brettin T."/>
            <person name="Detter J.C."/>
            <person name="Han C."/>
            <person name="Chain P."/>
            <person name="Bristow J."/>
            <person name="Eisen J.A."/>
            <person name="Markowitz V."/>
            <person name="Hugenholtz P."/>
            <person name="Kyrpides N.C."/>
            <person name="Klenk H.P."/>
            <person name="Lapidus A."/>
        </authorList>
    </citation>
    <scope>NUCLEOTIDE SEQUENCE [LARGE SCALE GENOMIC DNA]</scope>
    <source>
        <strain evidence="5">ATCC BAA-8 / DSM 12333 / NBRC 16432</strain>
    </source>
</reference>
<evidence type="ECO:0000256" key="2">
    <source>
        <dbReference type="SAM" id="Phobius"/>
    </source>
</evidence>
<accession>C5C1P6</accession>
<gene>
    <name evidence="4" type="ordered locus">Bcav_1254</name>
</gene>
<proteinExistence type="predicted"/>
<dbReference type="eggNOG" id="COG1652">
    <property type="taxonomic scope" value="Bacteria"/>
</dbReference>
<dbReference type="AlphaFoldDB" id="C5C1P6"/>
<feature type="region of interest" description="Disordered" evidence="1">
    <location>
        <begin position="148"/>
        <end position="250"/>
    </location>
</feature>